<gene>
    <name evidence="1" type="ORF">ACFQ1S_06655</name>
</gene>
<keyword evidence="2" id="KW-1185">Reference proteome</keyword>
<protein>
    <submittedName>
        <fullName evidence="1">Glucan synthase</fullName>
    </submittedName>
</protein>
<reference evidence="2" key="1">
    <citation type="journal article" date="2019" name="Int. J. Syst. Evol. Microbiol.">
        <title>The Global Catalogue of Microorganisms (GCM) 10K type strain sequencing project: providing services to taxonomists for standard genome sequencing and annotation.</title>
        <authorList>
            <consortium name="The Broad Institute Genomics Platform"/>
            <consortium name="The Broad Institute Genome Sequencing Center for Infectious Disease"/>
            <person name="Wu L."/>
            <person name="Ma J."/>
        </authorList>
    </citation>
    <scope>NUCLEOTIDE SEQUENCE [LARGE SCALE GENOMIC DNA]</scope>
    <source>
        <strain evidence="2">JCM 31486</strain>
    </source>
</reference>
<feature type="non-terminal residue" evidence="1">
    <location>
        <position position="1"/>
    </location>
</feature>
<sequence>AGRLGEHDNEGTVDFDRWPTSLPGLLELTADALESGKTVLGHVRAKVDTDRVLEWEITH</sequence>
<organism evidence="1 2">
    <name type="scientific">Kibdelosporangium lantanae</name>
    <dbReference type="NCBI Taxonomy" id="1497396"/>
    <lineage>
        <taxon>Bacteria</taxon>
        <taxon>Bacillati</taxon>
        <taxon>Actinomycetota</taxon>
        <taxon>Actinomycetes</taxon>
        <taxon>Pseudonocardiales</taxon>
        <taxon>Pseudonocardiaceae</taxon>
        <taxon>Kibdelosporangium</taxon>
    </lineage>
</organism>
<comment type="caution">
    <text evidence="1">The sequence shown here is derived from an EMBL/GenBank/DDBJ whole genome shotgun (WGS) entry which is preliminary data.</text>
</comment>
<name>A0ABW3M3N8_9PSEU</name>
<evidence type="ECO:0000313" key="2">
    <source>
        <dbReference type="Proteomes" id="UP001597045"/>
    </source>
</evidence>
<accession>A0ABW3M3N8</accession>
<evidence type="ECO:0000313" key="1">
    <source>
        <dbReference type="EMBL" id="MFD1045285.1"/>
    </source>
</evidence>
<dbReference type="EMBL" id="JBHTIS010000257">
    <property type="protein sequence ID" value="MFD1045285.1"/>
    <property type="molecule type" value="Genomic_DNA"/>
</dbReference>
<dbReference type="Proteomes" id="UP001597045">
    <property type="component" value="Unassembled WGS sequence"/>
</dbReference>
<proteinExistence type="predicted"/>